<gene>
    <name evidence="1" type="ORF">EVAR_41809_1</name>
</gene>
<dbReference type="AlphaFoldDB" id="A0A4C1ZYJ3"/>
<comment type="caution">
    <text evidence="1">The sequence shown here is derived from an EMBL/GenBank/DDBJ whole genome shotgun (WGS) entry which is preliminary data.</text>
</comment>
<accession>A0A4C1ZYJ3</accession>
<reference evidence="1 2" key="1">
    <citation type="journal article" date="2019" name="Commun. Biol.">
        <title>The bagworm genome reveals a unique fibroin gene that provides high tensile strength.</title>
        <authorList>
            <person name="Kono N."/>
            <person name="Nakamura H."/>
            <person name="Ohtoshi R."/>
            <person name="Tomita M."/>
            <person name="Numata K."/>
            <person name="Arakawa K."/>
        </authorList>
    </citation>
    <scope>NUCLEOTIDE SEQUENCE [LARGE SCALE GENOMIC DNA]</scope>
</reference>
<organism evidence="1 2">
    <name type="scientific">Eumeta variegata</name>
    <name type="common">Bagworm moth</name>
    <name type="synonym">Eumeta japonica</name>
    <dbReference type="NCBI Taxonomy" id="151549"/>
    <lineage>
        <taxon>Eukaryota</taxon>
        <taxon>Metazoa</taxon>
        <taxon>Ecdysozoa</taxon>
        <taxon>Arthropoda</taxon>
        <taxon>Hexapoda</taxon>
        <taxon>Insecta</taxon>
        <taxon>Pterygota</taxon>
        <taxon>Neoptera</taxon>
        <taxon>Endopterygota</taxon>
        <taxon>Lepidoptera</taxon>
        <taxon>Glossata</taxon>
        <taxon>Ditrysia</taxon>
        <taxon>Tineoidea</taxon>
        <taxon>Psychidae</taxon>
        <taxon>Oiketicinae</taxon>
        <taxon>Eumeta</taxon>
    </lineage>
</organism>
<dbReference type="Proteomes" id="UP000299102">
    <property type="component" value="Unassembled WGS sequence"/>
</dbReference>
<name>A0A4C1ZYJ3_EUMVA</name>
<protein>
    <submittedName>
        <fullName evidence="1">Uncharacterized protein</fullName>
    </submittedName>
</protein>
<keyword evidence="2" id="KW-1185">Reference proteome</keyword>
<evidence type="ECO:0000313" key="2">
    <source>
        <dbReference type="Proteomes" id="UP000299102"/>
    </source>
</evidence>
<dbReference type="EMBL" id="BGZK01002235">
    <property type="protein sequence ID" value="GBP92069.1"/>
    <property type="molecule type" value="Genomic_DNA"/>
</dbReference>
<sequence length="68" mass="7624">MANWLRSRRADSADRFSASLFHTSECIQFNPSMALALAVTSMTVNLRRHKCTDVPTASMNSSDRHVPK</sequence>
<evidence type="ECO:0000313" key="1">
    <source>
        <dbReference type="EMBL" id="GBP92069.1"/>
    </source>
</evidence>
<proteinExistence type="predicted"/>